<protein>
    <submittedName>
        <fullName evidence="1">Uncharacterized protein</fullName>
    </submittedName>
</protein>
<dbReference type="AlphaFoldDB" id="A0A645FDH0"/>
<evidence type="ECO:0000313" key="1">
    <source>
        <dbReference type="EMBL" id="MPN12411.1"/>
    </source>
</evidence>
<comment type="caution">
    <text evidence="1">The sequence shown here is derived from an EMBL/GenBank/DDBJ whole genome shotgun (WGS) entry which is preliminary data.</text>
</comment>
<gene>
    <name evidence="1" type="ORF">SDC9_159729</name>
</gene>
<reference evidence="1" key="1">
    <citation type="submission" date="2019-08" db="EMBL/GenBank/DDBJ databases">
        <authorList>
            <person name="Kucharzyk K."/>
            <person name="Murdoch R.W."/>
            <person name="Higgins S."/>
            <person name="Loffler F."/>
        </authorList>
    </citation>
    <scope>NUCLEOTIDE SEQUENCE</scope>
</reference>
<sequence length="59" mass="6567">MVVLIALMTALRVGKQHRQASFIIDVVLAELVRALDFRQITIVVVRAMPGASIHVHKPH</sequence>
<name>A0A645FDH0_9ZZZZ</name>
<accession>A0A645FDH0</accession>
<organism evidence="1">
    <name type="scientific">bioreactor metagenome</name>
    <dbReference type="NCBI Taxonomy" id="1076179"/>
    <lineage>
        <taxon>unclassified sequences</taxon>
        <taxon>metagenomes</taxon>
        <taxon>ecological metagenomes</taxon>
    </lineage>
</organism>
<dbReference type="EMBL" id="VSSQ01058754">
    <property type="protein sequence ID" value="MPN12411.1"/>
    <property type="molecule type" value="Genomic_DNA"/>
</dbReference>
<proteinExistence type="predicted"/>